<dbReference type="AlphaFoldDB" id="A0A1A8YTR9"/>
<proteinExistence type="predicted"/>
<reference evidence="2" key="1">
    <citation type="submission" date="2016-05" db="EMBL/GenBank/DDBJ databases">
        <authorList>
            <person name="Naeem Raeece"/>
        </authorList>
    </citation>
    <scope>NUCLEOTIDE SEQUENCE [LARGE SCALE GENOMIC DNA]</scope>
</reference>
<accession>A0A1A8YTR9</accession>
<sequence>MANLRDAFQKVGHPLLFLGAHNMYLHMDISPLCSYLPVTLIEHALRACAASNCDIFFFNLAWNYFSFRSVNKAKGWRLAKRTTPTFSPLDRYASKDASAYACACAYFRQHIYCSQGHSGHWEGPPSYHVVRRCEKKR</sequence>
<organism evidence="1 2">
    <name type="scientific">Plasmodium ovale wallikeri</name>
    <dbReference type="NCBI Taxonomy" id="864142"/>
    <lineage>
        <taxon>Eukaryota</taxon>
        <taxon>Sar</taxon>
        <taxon>Alveolata</taxon>
        <taxon>Apicomplexa</taxon>
        <taxon>Aconoidasida</taxon>
        <taxon>Haemosporida</taxon>
        <taxon>Plasmodiidae</taxon>
        <taxon>Plasmodium</taxon>
        <taxon>Plasmodium (Plasmodium)</taxon>
    </lineage>
</organism>
<dbReference type="Proteomes" id="UP000078550">
    <property type="component" value="Unassembled WGS sequence"/>
</dbReference>
<name>A0A1A8YTR9_PLAOA</name>
<protein>
    <submittedName>
        <fullName evidence="1">Uncharacterized protein</fullName>
    </submittedName>
</protein>
<gene>
    <name evidence="1" type="ORF">POVWA2_022940</name>
</gene>
<evidence type="ECO:0000313" key="1">
    <source>
        <dbReference type="EMBL" id="SBT35048.1"/>
    </source>
</evidence>
<dbReference type="EMBL" id="FLRE01000091">
    <property type="protein sequence ID" value="SBT35048.1"/>
    <property type="molecule type" value="Genomic_DNA"/>
</dbReference>
<evidence type="ECO:0000313" key="2">
    <source>
        <dbReference type="Proteomes" id="UP000078550"/>
    </source>
</evidence>